<dbReference type="InterPro" id="IPR002110">
    <property type="entry name" value="Ankyrin_rpt"/>
</dbReference>
<dbReference type="InParanoid" id="F9WZR4"/>
<dbReference type="Gene3D" id="1.25.40.20">
    <property type="entry name" value="Ankyrin repeat-containing domain"/>
    <property type="match status" value="1"/>
</dbReference>
<sequence>MKALGHVVLQNFASDRIVLDWLLDQGVDINRTDCRRLDCGSHLAEDEYDDSLHVLNQVAANGDIILLRYLVARGADLTKSVALHAVSRCHDLAASLPMLSYLLDEQHLDIDTDNDEFRYLNNNHEKDIGTPLCLAIYERNLPVALELIARGANVHKFGGRGCEPVKKAIGETRDLENGCLLPVIRPLIAAGVDASYAMEHAIIVLRLEPAKLLLQCGADPVTGLREALEQDVEIRRKGSRAMRERSQAMVRLLEHWVEKRKGPYYPE</sequence>
<dbReference type="SMART" id="SM00248">
    <property type="entry name" value="ANK"/>
    <property type="match status" value="3"/>
</dbReference>
<dbReference type="InterPro" id="IPR036770">
    <property type="entry name" value="Ankyrin_rpt-contain_sf"/>
</dbReference>
<dbReference type="eggNOG" id="ENOG502SSRC">
    <property type="taxonomic scope" value="Eukaryota"/>
</dbReference>
<dbReference type="GeneID" id="13403256"/>
<name>F9WZR4_ZYMTI</name>
<dbReference type="HOGENOM" id="CLU_1042835_0_0_1"/>
<reference evidence="1 2" key="1">
    <citation type="journal article" date="2011" name="PLoS Genet.">
        <title>Finished genome of the fungal wheat pathogen Mycosphaerella graminicola reveals dispensome structure, chromosome plasticity, and stealth pathogenesis.</title>
        <authorList>
            <person name="Goodwin S.B."/>
            <person name="Ben M'barek S."/>
            <person name="Dhillon B."/>
            <person name="Wittenberg A.H.J."/>
            <person name="Crane C.F."/>
            <person name="Hane J.K."/>
            <person name="Foster A.J."/>
            <person name="Van der Lee T.A.J."/>
            <person name="Grimwood J."/>
            <person name="Aerts A."/>
            <person name="Antoniw J."/>
            <person name="Bailey A."/>
            <person name="Bluhm B."/>
            <person name="Bowler J."/>
            <person name="Bristow J."/>
            <person name="van der Burgt A."/>
            <person name="Canto-Canche B."/>
            <person name="Churchill A.C.L."/>
            <person name="Conde-Ferraez L."/>
            <person name="Cools H.J."/>
            <person name="Coutinho P.M."/>
            <person name="Csukai M."/>
            <person name="Dehal P."/>
            <person name="De Wit P."/>
            <person name="Donzelli B."/>
            <person name="van de Geest H.C."/>
            <person name="van Ham R.C.H.J."/>
            <person name="Hammond-Kosack K.E."/>
            <person name="Henrissat B."/>
            <person name="Kilian A."/>
            <person name="Kobayashi A.K."/>
            <person name="Koopmann E."/>
            <person name="Kourmpetis Y."/>
            <person name="Kuzniar A."/>
            <person name="Lindquist E."/>
            <person name="Lombard V."/>
            <person name="Maliepaard C."/>
            <person name="Martins N."/>
            <person name="Mehrabi R."/>
            <person name="Nap J.P.H."/>
            <person name="Ponomarenko A."/>
            <person name="Rudd J.J."/>
            <person name="Salamov A."/>
            <person name="Schmutz J."/>
            <person name="Schouten H.J."/>
            <person name="Shapiro H."/>
            <person name="Stergiopoulos I."/>
            <person name="Torriani S.F.F."/>
            <person name="Tu H."/>
            <person name="de Vries R.P."/>
            <person name="Waalwijk C."/>
            <person name="Ware S.B."/>
            <person name="Wiebenga A."/>
            <person name="Zwiers L.-H."/>
            <person name="Oliver R.P."/>
            <person name="Grigoriev I.V."/>
            <person name="Kema G.H.J."/>
        </authorList>
    </citation>
    <scope>NUCLEOTIDE SEQUENCE [LARGE SCALE GENOMIC DNA]</scope>
    <source>
        <strain evidence="2">CBS 115943 / IPO323</strain>
    </source>
</reference>
<protein>
    <recommendedName>
        <fullName evidence="3">Ankyrin repeat protein</fullName>
    </recommendedName>
</protein>
<gene>
    <name evidence="1" type="ORF">MYCGRDRAFT_102079</name>
</gene>
<organism evidence="1 2">
    <name type="scientific">Zymoseptoria tritici (strain CBS 115943 / IPO323)</name>
    <name type="common">Speckled leaf blotch fungus</name>
    <name type="synonym">Septoria tritici</name>
    <dbReference type="NCBI Taxonomy" id="336722"/>
    <lineage>
        <taxon>Eukaryota</taxon>
        <taxon>Fungi</taxon>
        <taxon>Dikarya</taxon>
        <taxon>Ascomycota</taxon>
        <taxon>Pezizomycotina</taxon>
        <taxon>Dothideomycetes</taxon>
        <taxon>Dothideomycetidae</taxon>
        <taxon>Mycosphaerellales</taxon>
        <taxon>Mycosphaerellaceae</taxon>
        <taxon>Zymoseptoria</taxon>
    </lineage>
</organism>
<dbReference type="KEGG" id="ztr:MYCGRDRAFT_102079"/>
<evidence type="ECO:0000313" key="1">
    <source>
        <dbReference type="EMBL" id="EGP90937.1"/>
    </source>
</evidence>
<dbReference type="VEuPathDB" id="FungiDB:ZTRI_1.284"/>
<keyword evidence="2" id="KW-1185">Reference proteome</keyword>
<dbReference type="Proteomes" id="UP000008062">
    <property type="component" value="Chromosome 1"/>
</dbReference>
<dbReference type="OrthoDB" id="3641574at2759"/>
<dbReference type="SUPFAM" id="SSF48403">
    <property type="entry name" value="Ankyrin repeat"/>
    <property type="match status" value="1"/>
</dbReference>
<dbReference type="RefSeq" id="XP_003855961.1">
    <property type="nucleotide sequence ID" value="XM_003855913.1"/>
</dbReference>
<evidence type="ECO:0008006" key="3">
    <source>
        <dbReference type="Google" id="ProtNLM"/>
    </source>
</evidence>
<dbReference type="OMA" id="ANIRDAC"/>
<accession>F9WZR4</accession>
<dbReference type="AlphaFoldDB" id="F9WZR4"/>
<dbReference type="EMBL" id="CM001196">
    <property type="protein sequence ID" value="EGP90937.1"/>
    <property type="molecule type" value="Genomic_DNA"/>
</dbReference>
<proteinExistence type="predicted"/>
<evidence type="ECO:0000313" key="2">
    <source>
        <dbReference type="Proteomes" id="UP000008062"/>
    </source>
</evidence>